<reference evidence="5" key="1">
    <citation type="journal article" date="2021" name="Nat. Commun.">
        <title>Genetic determinants of endophytism in the Arabidopsis root mycobiome.</title>
        <authorList>
            <person name="Mesny F."/>
            <person name="Miyauchi S."/>
            <person name="Thiergart T."/>
            <person name="Pickel B."/>
            <person name="Atanasova L."/>
            <person name="Karlsson M."/>
            <person name="Huettel B."/>
            <person name="Barry K.W."/>
            <person name="Haridas S."/>
            <person name="Chen C."/>
            <person name="Bauer D."/>
            <person name="Andreopoulos W."/>
            <person name="Pangilinan J."/>
            <person name="LaButti K."/>
            <person name="Riley R."/>
            <person name="Lipzen A."/>
            <person name="Clum A."/>
            <person name="Drula E."/>
            <person name="Henrissat B."/>
            <person name="Kohler A."/>
            <person name="Grigoriev I.V."/>
            <person name="Martin F.M."/>
            <person name="Hacquard S."/>
        </authorList>
    </citation>
    <scope>NUCLEOTIDE SEQUENCE</scope>
    <source>
        <strain evidence="5">MPI-CAGE-AT-0147</strain>
    </source>
</reference>
<dbReference type="PROSITE" id="PS00868">
    <property type="entry name" value="CYS_MET_METAB_PP"/>
    <property type="match status" value="1"/>
</dbReference>
<evidence type="ECO:0000313" key="5">
    <source>
        <dbReference type="EMBL" id="KAH7109979.1"/>
    </source>
</evidence>
<proteinExistence type="inferred from homology"/>
<dbReference type="PANTHER" id="PTHR11808">
    <property type="entry name" value="TRANS-SULFURATION ENZYME FAMILY MEMBER"/>
    <property type="match status" value="1"/>
</dbReference>
<sequence length="431" mass="47540">MNRQDEIMDNAEQLFRIRLAKALPSLSTSTQAIHADNVLNNVDDVTPPIHVASTFRYPRAAERMREHHERPSYPVLDVGEHCYSRQSTPGLSRLEAVLSSILGQPCMAYSSGLAAFHALLIMLKPKKVSIGAGYHGCHGTLELYARASGTEVLPLDCAVDQLGPGDLIHLETPVNPTGRAFNIQYYADRAHSRGAYLSVDSTFAPPPLQDAFLHGADIVMHSGTKYIGGHSDFLCGILAVKRHSRGDDWLQQLHRDRLYLGSVVAGFDSWLATRSIRTLEMRVLKQSLSAETIIRALHAGLMGTPQPSALKILSDKDVQIIQKVVKEIHHASLQDEANTEGSWLRKQMPRGYGPVFSLTLHKVDFARNLPSKLLLFHHATSLGGVESLIEWRTMSDSTVTKDFLRVSIGVENPEDLLADLLQGLKAVVAEN</sequence>
<feature type="modified residue" description="N6-(pyridoxal phosphate)lysine" evidence="3">
    <location>
        <position position="225"/>
    </location>
</feature>
<dbReference type="FunFam" id="3.40.640.10:FF:000072">
    <property type="entry name" value="Putative cystathionine beta-lyase"/>
    <property type="match status" value="1"/>
</dbReference>
<dbReference type="Proteomes" id="UP000738349">
    <property type="component" value="Unassembled WGS sequence"/>
</dbReference>
<evidence type="ECO:0000256" key="3">
    <source>
        <dbReference type="PIRSR" id="PIRSR001434-2"/>
    </source>
</evidence>
<protein>
    <submittedName>
        <fullName evidence="5">Cys/Met metabolism PLP-dependent enzyme-domain-containing protein</fullName>
    </submittedName>
</protein>
<dbReference type="Pfam" id="PF01053">
    <property type="entry name" value="Cys_Met_Meta_PP"/>
    <property type="match status" value="1"/>
</dbReference>
<name>A0A9P9D032_9HYPO</name>
<gene>
    <name evidence="5" type="ORF">EDB81DRAFT_832715</name>
</gene>
<accession>A0A9P9D032</accession>
<dbReference type="Gene3D" id="3.40.640.10">
    <property type="entry name" value="Type I PLP-dependent aspartate aminotransferase-like (Major domain)"/>
    <property type="match status" value="1"/>
</dbReference>
<dbReference type="PIRSF" id="PIRSF001434">
    <property type="entry name" value="CGS"/>
    <property type="match status" value="1"/>
</dbReference>
<dbReference type="FunFam" id="3.90.1150.10:FF:000066">
    <property type="entry name" value="Putative cystathionine beta-lyase"/>
    <property type="match status" value="1"/>
</dbReference>
<dbReference type="AlphaFoldDB" id="A0A9P9D032"/>
<comment type="cofactor">
    <cofactor evidence="1 4">
        <name>pyridoxal 5'-phosphate</name>
        <dbReference type="ChEBI" id="CHEBI:597326"/>
    </cofactor>
</comment>
<dbReference type="GO" id="GO:0030170">
    <property type="term" value="F:pyridoxal phosphate binding"/>
    <property type="evidence" value="ECO:0007669"/>
    <property type="project" value="InterPro"/>
</dbReference>
<dbReference type="GO" id="GO:0005737">
    <property type="term" value="C:cytoplasm"/>
    <property type="evidence" value="ECO:0007669"/>
    <property type="project" value="TreeGrafter"/>
</dbReference>
<evidence type="ECO:0000256" key="1">
    <source>
        <dbReference type="ARBA" id="ARBA00001933"/>
    </source>
</evidence>
<dbReference type="OrthoDB" id="3512640at2759"/>
<dbReference type="SUPFAM" id="SSF53383">
    <property type="entry name" value="PLP-dependent transferases"/>
    <property type="match status" value="1"/>
</dbReference>
<dbReference type="InterPro" id="IPR054542">
    <property type="entry name" value="Cys_met_metab_PP"/>
</dbReference>
<dbReference type="GO" id="GO:0019346">
    <property type="term" value="P:transsulfuration"/>
    <property type="evidence" value="ECO:0007669"/>
    <property type="project" value="InterPro"/>
</dbReference>
<comment type="caution">
    <text evidence="5">The sequence shown here is derived from an EMBL/GenBank/DDBJ whole genome shotgun (WGS) entry which is preliminary data.</text>
</comment>
<evidence type="ECO:0000256" key="2">
    <source>
        <dbReference type="ARBA" id="ARBA00022898"/>
    </source>
</evidence>
<dbReference type="InterPro" id="IPR000277">
    <property type="entry name" value="Cys/Met-Metab_PyrdxlP-dep_enz"/>
</dbReference>
<dbReference type="Gene3D" id="3.90.1150.10">
    <property type="entry name" value="Aspartate Aminotransferase, domain 1"/>
    <property type="match status" value="1"/>
</dbReference>
<evidence type="ECO:0000256" key="4">
    <source>
        <dbReference type="RuleBase" id="RU362118"/>
    </source>
</evidence>
<dbReference type="PANTHER" id="PTHR11808:SF35">
    <property type="entry name" value="CYSTATHIONINE GAMMA-SYNTHASE (AFU_ORTHOLOGUE AFUA_7G01590)"/>
    <property type="match status" value="1"/>
</dbReference>
<comment type="similarity">
    <text evidence="4">Belongs to the trans-sulfuration enzymes family.</text>
</comment>
<dbReference type="GO" id="GO:0016846">
    <property type="term" value="F:carbon-sulfur lyase activity"/>
    <property type="evidence" value="ECO:0007669"/>
    <property type="project" value="TreeGrafter"/>
</dbReference>
<dbReference type="InterPro" id="IPR015422">
    <property type="entry name" value="PyrdxlP-dep_Trfase_small"/>
</dbReference>
<dbReference type="EMBL" id="JAGMUV010000048">
    <property type="protein sequence ID" value="KAH7109979.1"/>
    <property type="molecule type" value="Genomic_DNA"/>
</dbReference>
<dbReference type="InterPro" id="IPR015424">
    <property type="entry name" value="PyrdxlP-dep_Trfase"/>
</dbReference>
<dbReference type="InterPro" id="IPR015421">
    <property type="entry name" value="PyrdxlP-dep_Trfase_major"/>
</dbReference>
<keyword evidence="6" id="KW-1185">Reference proteome</keyword>
<evidence type="ECO:0000313" key="6">
    <source>
        <dbReference type="Proteomes" id="UP000738349"/>
    </source>
</evidence>
<organism evidence="5 6">
    <name type="scientific">Dactylonectria macrodidyma</name>
    <dbReference type="NCBI Taxonomy" id="307937"/>
    <lineage>
        <taxon>Eukaryota</taxon>
        <taxon>Fungi</taxon>
        <taxon>Dikarya</taxon>
        <taxon>Ascomycota</taxon>
        <taxon>Pezizomycotina</taxon>
        <taxon>Sordariomycetes</taxon>
        <taxon>Hypocreomycetidae</taxon>
        <taxon>Hypocreales</taxon>
        <taxon>Nectriaceae</taxon>
        <taxon>Dactylonectria</taxon>
    </lineage>
</organism>
<keyword evidence="2 3" id="KW-0663">Pyridoxal phosphate</keyword>